<reference evidence="2" key="2">
    <citation type="submission" date="2020-09" db="EMBL/GenBank/DDBJ databases">
        <authorList>
            <person name="Sun Q."/>
            <person name="Kim S."/>
        </authorList>
    </citation>
    <scope>NUCLEOTIDE SEQUENCE</scope>
    <source>
        <strain evidence="2">KCTC 42097</strain>
    </source>
</reference>
<dbReference type="EMBL" id="BMZO01000001">
    <property type="protein sequence ID" value="GHC61544.1"/>
    <property type="molecule type" value="Genomic_DNA"/>
</dbReference>
<dbReference type="InterPro" id="IPR003615">
    <property type="entry name" value="HNH_nuc"/>
</dbReference>
<dbReference type="AlphaFoldDB" id="A0A8J3DFK6"/>
<keyword evidence="3" id="KW-1185">Reference proteome</keyword>
<keyword evidence="2" id="KW-0540">Nuclease</keyword>
<sequence>MTNTLPKQPDLRSAEAVSYRRWYKLAAWERRRQELFARQPLCVKCLEREEVTVADTADHIVPHRGDPELFWSGELQSLCASCHSRLKQREELGQDVVTFGPDGWPVD</sequence>
<accession>A0A8J3DFK6</accession>
<reference evidence="2" key="1">
    <citation type="journal article" date="2014" name="Int. J. Syst. Evol. Microbiol.">
        <title>Complete genome sequence of Corynebacterium casei LMG S-19264T (=DSM 44701T), isolated from a smear-ripened cheese.</title>
        <authorList>
            <consortium name="US DOE Joint Genome Institute (JGI-PGF)"/>
            <person name="Walter F."/>
            <person name="Albersmeier A."/>
            <person name="Kalinowski J."/>
            <person name="Ruckert C."/>
        </authorList>
    </citation>
    <scope>NUCLEOTIDE SEQUENCE</scope>
    <source>
        <strain evidence="2">KCTC 42097</strain>
    </source>
</reference>
<feature type="domain" description="HNH" evidence="1">
    <location>
        <begin position="42"/>
        <end position="88"/>
    </location>
</feature>
<dbReference type="GO" id="GO:0004519">
    <property type="term" value="F:endonuclease activity"/>
    <property type="evidence" value="ECO:0007669"/>
    <property type="project" value="UniProtKB-KW"/>
</dbReference>
<evidence type="ECO:0000313" key="2">
    <source>
        <dbReference type="EMBL" id="GHC61544.1"/>
    </source>
</evidence>
<comment type="caution">
    <text evidence="2">The sequence shown here is derived from an EMBL/GenBank/DDBJ whole genome shotgun (WGS) entry which is preliminary data.</text>
</comment>
<dbReference type="Gene3D" id="1.10.30.50">
    <property type="match status" value="1"/>
</dbReference>
<keyword evidence="2" id="KW-0255">Endonuclease</keyword>
<proteinExistence type="predicted"/>
<dbReference type="Proteomes" id="UP000641137">
    <property type="component" value="Unassembled WGS sequence"/>
</dbReference>
<dbReference type="RefSeq" id="WP_189486951.1">
    <property type="nucleotide sequence ID" value="NZ_BMZO01000001.1"/>
</dbReference>
<keyword evidence="2" id="KW-0378">Hydrolase</keyword>
<dbReference type="CDD" id="cd00085">
    <property type="entry name" value="HNHc"/>
    <property type="match status" value="1"/>
</dbReference>
<dbReference type="GO" id="GO:0003676">
    <property type="term" value="F:nucleic acid binding"/>
    <property type="evidence" value="ECO:0007669"/>
    <property type="project" value="InterPro"/>
</dbReference>
<dbReference type="GO" id="GO:0008270">
    <property type="term" value="F:zinc ion binding"/>
    <property type="evidence" value="ECO:0007669"/>
    <property type="project" value="InterPro"/>
</dbReference>
<evidence type="ECO:0000259" key="1">
    <source>
        <dbReference type="Pfam" id="PF01844"/>
    </source>
</evidence>
<organism evidence="2 3">
    <name type="scientific">Limoniibacter endophyticus</name>
    <dbReference type="NCBI Taxonomy" id="1565040"/>
    <lineage>
        <taxon>Bacteria</taxon>
        <taxon>Pseudomonadati</taxon>
        <taxon>Pseudomonadota</taxon>
        <taxon>Alphaproteobacteria</taxon>
        <taxon>Hyphomicrobiales</taxon>
        <taxon>Bartonellaceae</taxon>
        <taxon>Limoniibacter</taxon>
    </lineage>
</organism>
<name>A0A8J3DFK6_9HYPH</name>
<gene>
    <name evidence="2" type="ORF">GCM10010136_02150</name>
</gene>
<evidence type="ECO:0000313" key="3">
    <source>
        <dbReference type="Proteomes" id="UP000641137"/>
    </source>
</evidence>
<protein>
    <submittedName>
        <fullName evidence="2">HNH endonuclease</fullName>
    </submittedName>
</protein>
<dbReference type="Pfam" id="PF01844">
    <property type="entry name" value="HNH"/>
    <property type="match status" value="1"/>
</dbReference>
<dbReference type="InterPro" id="IPR002711">
    <property type="entry name" value="HNH"/>
</dbReference>